<evidence type="ECO:0000313" key="3">
    <source>
        <dbReference type="Proteomes" id="UP000292423"/>
    </source>
</evidence>
<name>A0A4Q7Z6A8_9GAMM</name>
<dbReference type="InterPro" id="IPR050228">
    <property type="entry name" value="Carboxylesterase_BioH"/>
</dbReference>
<dbReference type="Gene3D" id="3.40.50.1820">
    <property type="entry name" value="alpha/beta hydrolase"/>
    <property type="match status" value="1"/>
</dbReference>
<proteinExistence type="predicted"/>
<dbReference type="RefSeq" id="WP_130413439.1">
    <property type="nucleotide sequence ID" value="NZ_SHKX01000012.1"/>
</dbReference>
<feature type="domain" description="AB hydrolase-1" evidence="1">
    <location>
        <begin position="5"/>
        <end position="245"/>
    </location>
</feature>
<dbReference type="OrthoDB" id="9806902at2"/>
<dbReference type="EMBL" id="SHKX01000012">
    <property type="protein sequence ID" value="RZU45273.1"/>
    <property type="molecule type" value="Genomic_DNA"/>
</dbReference>
<dbReference type="Pfam" id="PF12697">
    <property type="entry name" value="Abhydrolase_6"/>
    <property type="match status" value="1"/>
</dbReference>
<comment type="caution">
    <text evidence="2">The sequence shown here is derived from an EMBL/GenBank/DDBJ whole genome shotgun (WGS) entry which is preliminary data.</text>
</comment>
<gene>
    <name evidence="2" type="ORF">EV700_2092</name>
</gene>
<dbReference type="Proteomes" id="UP000292423">
    <property type="component" value="Unassembled WGS sequence"/>
</dbReference>
<accession>A0A4Q7Z6A8</accession>
<dbReference type="InterPro" id="IPR000073">
    <property type="entry name" value="AB_hydrolase_1"/>
</dbReference>
<evidence type="ECO:0000259" key="1">
    <source>
        <dbReference type="Pfam" id="PF12697"/>
    </source>
</evidence>
<reference evidence="2 3" key="1">
    <citation type="submission" date="2019-02" db="EMBL/GenBank/DDBJ databases">
        <title>Genomic Encyclopedia of Type Strains, Phase IV (KMG-IV): sequencing the most valuable type-strain genomes for metagenomic binning, comparative biology and taxonomic classification.</title>
        <authorList>
            <person name="Goeker M."/>
        </authorList>
    </citation>
    <scope>NUCLEOTIDE SEQUENCE [LARGE SCALE GENOMIC DNA]</scope>
    <source>
        <strain evidence="2 3">DSM 105135</strain>
    </source>
</reference>
<sequence>MSRTIVMIHGMWGTHANWRKYRDFFEGRGYTCVVPDLRHHDVPPDAPPPAGLGDTGIEDYVDDLEALIRAMPEPPVIMGHSMGGLIAQLLAERGLGKAIVLMTPASPAGINALKLSVIRSTMSIQSSWGFWKKPMRITFQEACYGILNLLPPAEQQQAYAAFVHESGRAAFEIGYWPFDINRSTSINAAKVKQPMLVVAATEDRMTPAVVVHKVAEKYGKNATYMEFAGHSHWILEEQGWEAVAGAVESWVSRHAD</sequence>
<protein>
    <submittedName>
        <fullName evidence="2">Pimeloyl-ACP methyl ester carboxylesterase</fullName>
    </submittedName>
</protein>
<dbReference type="PANTHER" id="PTHR43194:SF2">
    <property type="entry name" value="PEROXISOMAL MEMBRANE PROTEIN LPX1"/>
    <property type="match status" value="1"/>
</dbReference>
<organism evidence="2 3">
    <name type="scientific">Fluviicoccus keumensis</name>
    <dbReference type="NCBI Taxonomy" id="1435465"/>
    <lineage>
        <taxon>Bacteria</taxon>
        <taxon>Pseudomonadati</taxon>
        <taxon>Pseudomonadota</taxon>
        <taxon>Gammaproteobacteria</taxon>
        <taxon>Moraxellales</taxon>
        <taxon>Moraxellaceae</taxon>
        <taxon>Fluviicoccus</taxon>
    </lineage>
</organism>
<dbReference type="AlphaFoldDB" id="A0A4Q7Z6A8"/>
<dbReference type="SUPFAM" id="SSF53474">
    <property type="entry name" value="alpha/beta-Hydrolases"/>
    <property type="match status" value="1"/>
</dbReference>
<keyword evidence="3" id="KW-1185">Reference proteome</keyword>
<dbReference type="PANTHER" id="PTHR43194">
    <property type="entry name" value="HYDROLASE ALPHA/BETA FOLD FAMILY"/>
    <property type="match status" value="1"/>
</dbReference>
<dbReference type="InterPro" id="IPR029058">
    <property type="entry name" value="AB_hydrolase_fold"/>
</dbReference>
<evidence type="ECO:0000313" key="2">
    <source>
        <dbReference type="EMBL" id="RZU45273.1"/>
    </source>
</evidence>